<dbReference type="RefSeq" id="WP_237872704.1">
    <property type="nucleotide sequence ID" value="NZ_JAKLTR010000008.1"/>
</dbReference>
<organism evidence="2 3">
    <name type="scientific">Terrimonas ginsenosidimutans</name>
    <dbReference type="NCBI Taxonomy" id="2908004"/>
    <lineage>
        <taxon>Bacteria</taxon>
        <taxon>Pseudomonadati</taxon>
        <taxon>Bacteroidota</taxon>
        <taxon>Chitinophagia</taxon>
        <taxon>Chitinophagales</taxon>
        <taxon>Chitinophagaceae</taxon>
        <taxon>Terrimonas</taxon>
    </lineage>
</organism>
<gene>
    <name evidence="2" type="ORF">LZZ85_13915</name>
</gene>
<dbReference type="Proteomes" id="UP001165367">
    <property type="component" value="Unassembled WGS sequence"/>
</dbReference>
<evidence type="ECO:0000313" key="3">
    <source>
        <dbReference type="Proteomes" id="UP001165367"/>
    </source>
</evidence>
<keyword evidence="1" id="KW-0812">Transmembrane</keyword>
<reference evidence="2" key="1">
    <citation type="submission" date="2022-01" db="EMBL/GenBank/DDBJ databases">
        <authorList>
            <person name="Jo J.-H."/>
            <person name="Im W.-T."/>
        </authorList>
    </citation>
    <scope>NUCLEOTIDE SEQUENCE</scope>
    <source>
        <strain evidence="2">NA20</strain>
    </source>
</reference>
<dbReference type="EMBL" id="JAKLTR010000008">
    <property type="protein sequence ID" value="MCG2615391.1"/>
    <property type="molecule type" value="Genomic_DNA"/>
</dbReference>
<evidence type="ECO:0000313" key="2">
    <source>
        <dbReference type="EMBL" id="MCG2615391.1"/>
    </source>
</evidence>
<sequence length="100" mass="11563">MRWLLFLSRLAFICGFFFLLAFSLRFTDWTSDDGTTSFIVILGYLMGGILVPVVNVCYLIVLFVKRKLTPYVPLWLIVSNLFFLVILVLYILVLNDPGYN</sequence>
<accession>A0ABS9KSS9</accession>
<feature type="transmembrane region" description="Helical" evidence="1">
    <location>
        <begin position="71"/>
        <end position="93"/>
    </location>
</feature>
<protein>
    <submittedName>
        <fullName evidence="2">Uncharacterized protein</fullName>
    </submittedName>
</protein>
<name>A0ABS9KSS9_9BACT</name>
<feature type="transmembrane region" description="Helical" evidence="1">
    <location>
        <begin position="39"/>
        <end position="64"/>
    </location>
</feature>
<proteinExistence type="predicted"/>
<keyword evidence="1" id="KW-0472">Membrane</keyword>
<keyword evidence="1" id="KW-1133">Transmembrane helix</keyword>
<evidence type="ECO:0000256" key="1">
    <source>
        <dbReference type="SAM" id="Phobius"/>
    </source>
</evidence>
<comment type="caution">
    <text evidence="2">The sequence shown here is derived from an EMBL/GenBank/DDBJ whole genome shotgun (WGS) entry which is preliminary data.</text>
</comment>
<keyword evidence="3" id="KW-1185">Reference proteome</keyword>